<dbReference type="AlphaFoldDB" id="A0A964WV76"/>
<gene>
    <name evidence="13" type="primary">xdhB</name>
    <name evidence="13" type="ORF">E4O86_18795</name>
</gene>
<dbReference type="EMBL" id="SPKJ01000094">
    <property type="protein sequence ID" value="MYZ49758.1"/>
    <property type="molecule type" value="Genomic_DNA"/>
</dbReference>
<accession>A0A964WV76</accession>
<dbReference type="EC" id="1.17.1.4" evidence="13"/>
<evidence type="ECO:0000313" key="13">
    <source>
        <dbReference type="EMBL" id="MYZ49758.1"/>
    </source>
</evidence>
<dbReference type="NCBIfam" id="TIGR02965">
    <property type="entry name" value="xanthine_xdhB"/>
    <property type="match status" value="1"/>
</dbReference>
<evidence type="ECO:0000256" key="11">
    <source>
        <dbReference type="ARBA" id="ARBA00053029"/>
    </source>
</evidence>
<reference evidence="13" key="1">
    <citation type="submission" date="2019-03" db="EMBL/GenBank/DDBJ databases">
        <title>Afifella sp. nov., isolated from activated sludge.</title>
        <authorList>
            <person name="Li Q."/>
            <person name="Liu Y."/>
        </authorList>
    </citation>
    <scope>NUCLEOTIDE SEQUENCE</scope>
    <source>
        <strain evidence="13">L72</strain>
    </source>
</reference>
<dbReference type="InterPro" id="IPR036856">
    <property type="entry name" value="Ald_Oxase/Xan_DH_a/b_sf"/>
</dbReference>
<comment type="cofactor">
    <cofactor evidence="11">
        <name>Mo-molybdopterin cytosine dinucleotide</name>
        <dbReference type="ChEBI" id="CHEBI:71308"/>
    </cofactor>
</comment>
<keyword evidence="8" id="KW-0408">Iron</keyword>
<name>A0A964WV76_9HYPH</name>
<comment type="similarity">
    <text evidence="3">Belongs to the xanthine dehydrogenase family.</text>
</comment>
<dbReference type="GO" id="GO:0005506">
    <property type="term" value="F:iron ion binding"/>
    <property type="evidence" value="ECO:0007669"/>
    <property type="project" value="InterPro"/>
</dbReference>
<keyword evidence="5" id="KW-0001">2Fe-2S</keyword>
<dbReference type="InterPro" id="IPR014309">
    <property type="entry name" value="Xanthine_DH_Mopterin-bd_su"/>
</dbReference>
<comment type="cofactor">
    <cofactor evidence="1">
        <name>Mo-molybdopterin</name>
        <dbReference type="ChEBI" id="CHEBI:71302"/>
    </cofactor>
</comment>
<dbReference type="FunFam" id="3.30.365.10:FF:000001">
    <property type="entry name" value="Xanthine dehydrogenase oxidase"/>
    <property type="match status" value="1"/>
</dbReference>
<dbReference type="PANTHER" id="PTHR11908">
    <property type="entry name" value="XANTHINE DEHYDROGENASE"/>
    <property type="match status" value="1"/>
</dbReference>
<evidence type="ECO:0000256" key="8">
    <source>
        <dbReference type="ARBA" id="ARBA00023004"/>
    </source>
</evidence>
<keyword evidence="9" id="KW-0411">Iron-sulfur</keyword>
<protein>
    <submittedName>
        <fullName evidence="13">Xanthine dehydrogenase molybdopterin binding subunit</fullName>
        <ecNumber evidence="13">1.17.1.4</ecNumber>
    </submittedName>
</protein>
<sequence length="797" mass="85091">MSETRIQDRGEAETLRDVPHHKLAAAADKAIRGGVARPVAHDSAARHVTGAAVYVDDIPELPGTLHLHVATSSRAHARVAAIDLAPVRAAPGVVAVLSAGDIPGENDCSPVFHDDPVFAEGEVQYAGQSLFAVAAVTREAARAAAALARIEYEDLPALLTVDDALAADADLLPPHEMRLGDPEAAIAAAPRRLAGTIRVGGQDHFYLEGQIAYAVPGEGEDVLVHSSTQHPSEVQHTVAKVLGVADHAVTVEVRRMGGGFGGKESQPALFAAIAALAAKKTGRPAKLRVDRDDDMVMTGKRHDFRIDWEVGFDGSGRIAGAVFRQAARCGYSADLSGGIADRAMFHADNAYDLRAARIHSRRLKTHTVSNTAFRGFGGPQGMIATERVLDAVAFALGRDPLDVRRANFYPPGGGAVTPYHQEVTDSVVSEMVEELERSSGYRARRQAVRAFNAGSPILKKGISLTPVKFGISFTATHLNQAGALVHVYKDGSVHLNHGGTEMGQGLFVKVAQVVAEVFQIDLDRVKITATTTAKVPNTSATAASSGSDLNGMAAKAAAEAIRGRLVAFAAAKYRLPEDRIVFLPNRVRIGNEEMSFPDLVQEAYLNQVSLSSTGFYATPGIHYDRETASGKPFFYYAYGAAVSEVAIDTLTGENRVLRVDILHDVGRSLNPAIDLGQIEGGFIQGLGWLTTEELWWDEAGRLRTHAPSTYKIPTANDRPDDMRIAIWSKGENRAETVFRSKAVGEPPLMLALSAFSAIVDAVAAAADYRAFPDLDAPATPERVLAAVEDARRRAGFA</sequence>
<organism evidence="13 14">
    <name type="scientific">Propylenella binzhouense</name>
    <dbReference type="NCBI Taxonomy" id="2555902"/>
    <lineage>
        <taxon>Bacteria</taxon>
        <taxon>Pseudomonadati</taxon>
        <taxon>Pseudomonadota</taxon>
        <taxon>Alphaproteobacteria</taxon>
        <taxon>Hyphomicrobiales</taxon>
        <taxon>Propylenellaceae</taxon>
        <taxon>Propylenella</taxon>
    </lineage>
</organism>
<evidence type="ECO:0000256" key="9">
    <source>
        <dbReference type="ARBA" id="ARBA00023014"/>
    </source>
</evidence>
<dbReference type="FunFam" id="3.30.365.10:FF:000002">
    <property type="entry name" value="Xanthine dehydrogenase oxidase"/>
    <property type="match status" value="1"/>
</dbReference>
<dbReference type="SMART" id="SM01008">
    <property type="entry name" value="Ald_Xan_dh_C"/>
    <property type="match status" value="1"/>
</dbReference>
<keyword evidence="7 13" id="KW-0560">Oxidoreductase</keyword>
<evidence type="ECO:0000256" key="4">
    <source>
        <dbReference type="ARBA" id="ARBA00022505"/>
    </source>
</evidence>
<dbReference type="GO" id="GO:0030151">
    <property type="term" value="F:molybdenum ion binding"/>
    <property type="evidence" value="ECO:0007669"/>
    <property type="project" value="InterPro"/>
</dbReference>
<evidence type="ECO:0000256" key="3">
    <source>
        <dbReference type="ARBA" id="ARBA00006849"/>
    </source>
</evidence>
<dbReference type="Gene3D" id="3.90.1170.50">
    <property type="entry name" value="Aldehyde oxidase/xanthine dehydrogenase, a/b hammerhead"/>
    <property type="match status" value="1"/>
</dbReference>
<dbReference type="InterPro" id="IPR037165">
    <property type="entry name" value="AldOxase/xan_DH_Mopterin-bd_sf"/>
</dbReference>
<dbReference type="InterPro" id="IPR000674">
    <property type="entry name" value="Ald_Oxase/Xan_DH_a/b"/>
</dbReference>
<dbReference type="RefSeq" id="WP_161142101.1">
    <property type="nucleotide sequence ID" value="NZ_SPKJ01000094.1"/>
</dbReference>
<comment type="cofactor">
    <cofactor evidence="10">
        <name>[2Fe-2S] cluster</name>
        <dbReference type="ChEBI" id="CHEBI:190135"/>
    </cofactor>
</comment>
<evidence type="ECO:0000259" key="12">
    <source>
        <dbReference type="SMART" id="SM01008"/>
    </source>
</evidence>
<comment type="cofactor">
    <cofactor evidence="2">
        <name>FAD</name>
        <dbReference type="ChEBI" id="CHEBI:57692"/>
    </cofactor>
</comment>
<dbReference type="SUPFAM" id="SSF54665">
    <property type="entry name" value="CO dehydrogenase molybdoprotein N-domain-like"/>
    <property type="match status" value="1"/>
</dbReference>
<dbReference type="InterPro" id="IPR046867">
    <property type="entry name" value="AldOxase/xan_DH_MoCoBD2"/>
</dbReference>
<dbReference type="Pfam" id="PF20256">
    <property type="entry name" value="MoCoBD_2"/>
    <property type="match status" value="1"/>
</dbReference>
<dbReference type="SUPFAM" id="SSF56003">
    <property type="entry name" value="Molybdenum cofactor-binding domain"/>
    <property type="match status" value="1"/>
</dbReference>
<evidence type="ECO:0000256" key="2">
    <source>
        <dbReference type="ARBA" id="ARBA00001974"/>
    </source>
</evidence>
<keyword evidence="14" id="KW-1185">Reference proteome</keyword>
<evidence type="ECO:0000256" key="5">
    <source>
        <dbReference type="ARBA" id="ARBA00022714"/>
    </source>
</evidence>
<keyword evidence="4" id="KW-0500">Molybdenum</keyword>
<proteinExistence type="inferred from homology"/>
<dbReference type="Proteomes" id="UP000773614">
    <property type="component" value="Unassembled WGS sequence"/>
</dbReference>
<dbReference type="InterPro" id="IPR016208">
    <property type="entry name" value="Ald_Oxase/xanthine_DH-like"/>
</dbReference>
<dbReference type="Pfam" id="PF02738">
    <property type="entry name" value="MoCoBD_1"/>
    <property type="match status" value="1"/>
</dbReference>
<dbReference type="OrthoDB" id="9763985at2"/>
<keyword evidence="6" id="KW-0479">Metal-binding</keyword>
<dbReference type="Pfam" id="PF01315">
    <property type="entry name" value="Ald_Xan_dh_C"/>
    <property type="match status" value="1"/>
</dbReference>
<dbReference type="Gene3D" id="3.30.365.10">
    <property type="entry name" value="Aldehyde oxidase/xanthine dehydrogenase, molybdopterin binding domain"/>
    <property type="match status" value="4"/>
</dbReference>
<evidence type="ECO:0000256" key="10">
    <source>
        <dbReference type="ARBA" id="ARBA00034078"/>
    </source>
</evidence>
<evidence type="ECO:0000256" key="7">
    <source>
        <dbReference type="ARBA" id="ARBA00023002"/>
    </source>
</evidence>
<dbReference type="PANTHER" id="PTHR11908:SF132">
    <property type="entry name" value="ALDEHYDE OXIDASE 1-RELATED"/>
    <property type="match status" value="1"/>
</dbReference>
<comment type="caution">
    <text evidence="13">The sequence shown here is derived from an EMBL/GenBank/DDBJ whole genome shotgun (WGS) entry which is preliminary data.</text>
</comment>
<feature type="domain" description="Aldehyde oxidase/xanthine dehydrogenase a/b hammerhead" evidence="12">
    <location>
        <begin position="49"/>
        <end position="156"/>
    </location>
</feature>
<dbReference type="InterPro" id="IPR008274">
    <property type="entry name" value="AldOxase/xan_DH_MoCoBD1"/>
</dbReference>
<evidence type="ECO:0000313" key="14">
    <source>
        <dbReference type="Proteomes" id="UP000773614"/>
    </source>
</evidence>
<dbReference type="GO" id="GO:0004854">
    <property type="term" value="F:xanthine dehydrogenase activity"/>
    <property type="evidence" value="ECO:0007669"/>
    <property type="project" value="UniProtKB-EC"/>
</dbReference>
<evidence type="ECO:0000256" key="6">
    <source>
        <dbReference type="ARBA" id="ARBA00022723"/>
    </source>
</evidence>
<dbReference type="GO" id="GO:0051537">
    <property type="term" value="F:2 iron, 2 sulfur cluster binding"/>
    <property type="evidence" value="ECO:0007669"/>
    <property type="project" value="UniProtKB-KW"/>
</dbReference>
<evidence type="ECO:0000256" key="1">
    <source>
        <dbReference type="ARBA" id="ARBA00001924"/>
    </source>
</evidence>